<comment type="caution">
    <text evidence="3">The sequence shown here is derived from an EMBL/GenBank/DDBJ whole genome shotgun (WGS) entry which is preliminary data.</text>
</comment>
<organism evidence="3 4">
    <name type="scientific">Microvirga subterranea</name>
    <dbReference type="NCBI Taxonomy" id="186651"/>
    <lineage>
        <taxon>Bacteria</taxon>
        <taxon>Pseudomonadati</taxon>
        <taxon>Pseudomonadota</taxon>
        <taxon>Alphaproteobacteria</taxon>
        <taxon>Hyphomicrobiales</taxon>
        <taxon>Methylobacteriaceae</taxon>
        <taxon>Microvirga</taxon>
    </lineage>
</organism>
<evidence type="ECO:0000256" key="2">
    <source>
        <dbReference type="SAM" id="SignalP"/>
    </source>
</evidence>
<feature type="region of interest" description="Disordered" evidence="1">
    <location>
        <begin position="20"/>
        <end position="111"/>
    </location>
</feature>
<feature type="signal peptide" evidence="2">
    <location>
        <begin position="1"/>
        <end position="20"/>
    </location>
</feature>
<keyword evidence="4" id="KW-1185">Reference proteome</keyword>
<evidence type="ECO:0000313" key="4">
    <source>
        <dbReference type="Proteomes" id="UP000254925"/>
    </source>
</evidence>
<dbReference type="EMBL" id="QQBB01000004">
    <property type="protein sequence ID" value="RDI59531.1"/>
    <property type="molecule type" value="Genomic_DNA"/>
</dbReference>
<feature type="compositionally biased region" description="Low complexity" evidence="1">
    <location>
        <begin position="31"/>
        <end position="57"/>
    </location>
</feature>
<dbReference type="Proteomes" id="UP000254925">
    <property type="component" value="Unassembled WGS sequence"/>
</dbReference>
<gene>
    <name evidence="3" type="ORF">DES45_104448</name>
</gene>
<sequence length="111" mass="10635">MRAAMILVVAAIGLSTPCWAQSAAQSPCPEEPATTAATAPDPNSQASGTSPGTAGSSGWTGGLGGSYIGTAPKGPTPESPSDHPATASGLDPMKGAAAAPANSSRGCTTPR</sequence>
<feature type="compositionally biased region" description="Gly residues" evidence="1">
    <location>
        <begin position="58"/>
        <end position="67"/>
    </location>
</feature>
<accession>A0A370HNH1</accession>
<feature type="chain" id="PRO_5016663951" evidence="2">
    <location>
        <begin position="21"/>
        <end position="111"/>
    </location>
</feature>
<protein>
    <submittedName>
        <fullName evidence="3">Uncharacterized protein</fullName>
    </submittedName>
</protein>
<dbReference type="RefSeq" id="WP_147282398.1">
    <property type="nucleotide sequence ID" value="NZ_QQBB01000004.1"/>
</dbReference>
<keyword evidence="2" id="KW-0732">Signal</keyword>
<reference evidence="3 4" key="1">
    <citation type="submission" date="2018-07" db="EMBL/GenBank/DDBJ databases">
        <title>Genomic Encyclopedia of Type Strains, Phase IV (KMG-IV): sequencing the most valuable type-strain genomes for metagenomic binning, comparative biology and taxonomic classification.</title>
        <authorList>
            <person name="Goeker M."/>
        </authorList>
    </citation>
    <scope>NUCLEOTIDE SEQUENCE [LARGE SCALE GENOMIC DNA]</scope>
    <source>
        <strain evidence="3 4">DSM 14364</strain>
    </source>
</reference>
<dbReference type="AlphaFoldDB" id="A0A370HNH1"/>
<proteinExistence type="predicted"/>
<evidence type="ECO:0000256" key="1">
    <source>
        <dbReference type="SAM" id="MobiDB-lite"/>
    </source>
</evidence>
<evidence type="ECO:0000313" key="3">
    <source>
        <dbReference type="EMBL" id="RDI59531.1"/>
    </source>
</evidence>
<dbReference type="OrthoDB" id="8020662at2"/>
<feature type="compositionally biased region" description="Polar residues" evidence="1">
    <location>
        <begin position="101"/>
        <end position="111"/>
    </location>
</feature>
<name>A0A370HNH1_9HYPH</name>